<feature type="compositionally biased region" description="Low complexity" evidence="1">
    <location>
        <begin position="153"/>
        <end position="177"/>
    </location>
</feature>
<dbReference type="InterPro" id="IPR000697">
    <property type="entry name" value="WH1/EVH1_dom"/>
</dbReference>
<dbReference type="Pfam" id="PF00568">
    <property type="entry name" value="WH1"/>
    <property type="match status" value="1"/>
</dbReference>
<dbReference type="InterPro" id="IPR011993">
    <property type="entry name" value="PH-like_dom_sf"/>
</dbReference>
<dbReference type="InterPro" id="IPR041937">
    <property type="entry name" value="SPRE_EVH1"/>
</dbReference>
<comment type="caution">
    <text evidence="3">The sequence shown here is derived from an EMBL/GenBank/DDBJ whole genome shotgun (WGS) entry which is preliminary data.</text>
</comment>
<dbReference type="InterPro" id="IPR007875">
    <property type="entry name" value="Sprouty"/>
</dbReference>
<feature type="region of interest" description="Disordered" evidence="1">
    <location>
        <begin position="274"/>
        <end position="315"/>
    </location>
</feature>
<dbReference type="PANTHER" id="PTHR11202:SF3">
    <property type="entry name" value="SPROUTY-RELATED PROTEIN WITH EVH-1 DOMAIN, ISOFORM C"/>
    <property type="match status" value="1"/>
</dbReference>
<dbReference type="PROSITE" id="PS50229">
    <property type="entry name" value="WH1"/>
    <property type="match status" value="1"/>
</dbReference>
<sequence>MTEEPLSDGEYLVQVQAQVMVRDESSGGWLPMDRGGLSQVGLKHLKINGGGSEPRSEYSIVGKRMTDNSTVLNCSLKSDIEYFRANPKFLHWKTDDKKFGLTFESSYDAKAFDKYMSKAVSDLTFSYLNGCPTSNIDSDDAVFQLIDLPRGRTGSSSQSASTTSTTTSSPSPRSPTSVIPGLQEPFSFSPQTNHLHRVHYINTQHPRQTTTSSSPSVKSGSQKSDSFESSSGLDDPWVRGDEPTSLSGKSDQGLLELCKEDSYVYFAKNKPGAPHEYSYPSLEPTQKPPTKRESSSKRQTYVSHNNPPISLPIKMNTNKNQSRTLLGQQSRCKHCNEIFSVEENVRGSCEDGPDRVTKCIECITCVVCAHTLNYHCLSDADGEYHHPCQCDPNDSGNCKKWTAMTILSFFLPCLWCYPPLNACHRCAVSCGCCGARHKAT</sequence>
<name>A0AAN8Q477_PATCE</name>
<evidence type="ECO:0000259" key="2">
    <source>
        <dbReference type="PROSITE" id="PS50229"/>
    </source>
</evidence>
<keyword evidence="4" id="KW-1185">Reference proteome</keyword>
<proteinExistence type="predicted"/>
<feature type="compositionally biased region" description="Low complexity" evidence="1">
    <location>
        <begin position="212"/>
        <end position="224"/>
    </location>
</feature>
<dbReference type="Gene3D" id="2.30.29.30">
    <property type="entry name" value="Pleckstrin-homology domain (PH domain)/Phosphotyrosine-binding domain (PTB)"/>
    <property type="match status" value="1"/>
</dbReference>
<protein>
    <recommendedName>
        <fullName evidence="2">WH1 domain-containing protein</fullName>
    </recommendedName>
</protein>
<reference evidence="3 4" key="1">
    <citation type="submission" date="2024-01" db="EMBL/GenBank/DDBJ databases">
        <title>The genome of the rayed Mediterranean limpet Patella caerulea (Linnaeus, 1758).</title>
        <authorList>
            <person name="Anh-Thu Weber A."/>
            <person name="Halstead-Nussloch G."/>
        </authorList>
    </citation>
    <scope>NUCLEOTIDE SEQUENCE [LARGE SCALE GENOMIC DNA]</scope>
    <source>
        <strain evidence="3">AATW-2023a</strain>
        <tissue evidence="3">Whole specimen</tissue>
    </source>
</reference>
<dbReference type="PANTHER" id="PTHR11202">
    <property type="entry name" value="SPROUTY-RELATED, EVH1 DOMAIN-CONTAINING PROTEIN FAMILY MEMBER"/>
    <property type="match status" value="1"/>
</dbReference>
<evidence type="ECO:0000313" key="3">
    <source>
        <dbReference type="EMBL" id="KAK6182445.1"/>
    </source>
</evidence>
<dbReference type="AlphaFoldDB" id="A0AAN8Q477"/>
<dbReference type="CDD" id="cd10574">
    <property type="entry name" value="EVH1_SPRED-like"/>
    <property type="match status" value="1"/>
</dbReference>
<feature type="compositionally biased region" description="Polar residues" evidence="1">
    <location>
        <begin position="297"/>
        <end position="308"/>
    </location>
</feature>
<dbReference type="EMBL" id="JAZGQO010000007">
    <property type="protein sequence ID" value="KAK6182445.1"/>
    <property type="molecule type" value="Genomic_DNA"/>
</dbReference>
<dbReference type="GO" id="GO:0016020">
    <property type="term" value="C:membrane"/>
    <property type="evidence" value="ECO:0007669"/>
    <property type="project" value="InterPro"/>
</dbReference>
<evidence type="ECO:0000313" key="4">
    <source>
        <dbReference type="Proteomes" id="UP001347796"/>
    </source>
</evidence>
<dbReference type="GO" id="GO:0043409">
    <property type="term" value="P:negative regulation of MAPK cascade"/>
    <property type="evidence" value="ECO:0007669"/>
    <property type="project" value="TreeGrafter"/>
</dbReference>
<dbReference type="SUPFAM" id="SSF50729">
    <property type="entry name" value="PH domain-like"/>
    <property type="match status" value="1"/>
</dbReference>
<gene>
    <name evidence="3" type="ORF">SNE40_010138</name>
</gene>
<dbReference type="Proteomes" id="UP001347796">
    <property type="component" value="Unassembled WGS sequence"/>
</dbReference>
<dbReference type="Pfam" id="PF05210">
    <property type="entry name" value="Sprouty"/>
    <property type="match status" value="1"/>
</dbReference>
<dbReference type="PROSITE" id="PS51227">
    <property type="entry name" value="SPR"/>
    <property type="match status" value="1"/>
</dbReference>
<accession>A0AAN8Q477</accession>
<evidence type="ECO:0000256" key="1">
    <source>
        <dbReference type="SAM" id="MobiDB-lite"/>
    </source>
</evidence>
<feature type="domain" description="WH1" evidence="2">
    <location>
        <begin position="4"/>
        <end position="123"/>
    </location>
</feature>
<feature type="region of interest" description="Disordered" evidence="1">
    <location>
        <begin position="150"/>
        <end position="188"/>
    </location>
</feature>
<dbReference type="SMART" id="SM00461">
    <property type="entry name" value="WH1"/>
    <property type="match status" value="1"/>
</dbReference>
<dbReference type="GO" id="GO:0019901">
    <property type="term" value="F:protein kinase binding"/>
    <property type="evidence" value="ECO:0007669"/>
    <property type="project" value="TreeGrafter"/>
</dbReference>
<organism evidence="3 4">
    <name type="scientific">Patella caerulea</name>
    <name type="common">Rayed Mediterranean limpet</name>
    <dbReference type="NCBI Taxonomy" id="87958"/>
    <lineage>
        <taxon>Eukaryota</taxon>
        <taxon>Metazoa</taxon>
        <taxon>Spiralia</taxon>
        <taxon>Lophotrochozoa</taxon>
        <taxon>Mollusca</taxon>
        <taxon>Gastropoda</taxon>
        <taxon>Patellogastropoda</taxon>
        <taxon>Patelloidea</taxon>
        <taxon>Patellidae</taxon>
        <taxon>Patella</taxon>
    </lineage>
</organism>
<feature type="region of interest" description="Disordered" evidence="1">
    <location>
        <begin position="204"/>
        <end position="253"/>
    </location>
</feature>